<dbReference type="AlphaFoldDB" id="A0AAV5HWS1"/>
<reference evidence="1 3" key="1">
    <citation type="journal article" date="2021" name="Commun. Biol.">
        <title>The genome of Shorea leprosula (Dipterocarpaceae) highlights the ecological relevance of drought in aseasonal tropical rainforests.</title>
        <authorList>
            <person name="Ng K.K.S."/>
            <person name="Kobayashi M.J."/>
            <person name="Fawcett J.A."/>
            <person name="Hatakeyama M."/>
            <person name="Paape T."/>
            <person name="Ng C.H."/>
            <person name="Ang C.C."/>
            <person name="Tnah L.H."/>
            <person name="Lee C.T."/>
            <person name="Nishiyama T."/>
            <person name="Sese J."/>
            <person name="O'Brien M.J."/>
            <person name="Copetti D."/>
            <person name="Mohd Noor M.I."/>
            <person name="Ong R.C."/>
            <person name="Putra M."/>
            <person name="Sireger I.Z."/>
            <person name="Indrioko S."/>
            <person name="Kosugi Y."/>
            <person name="Izuno A."/>
            <person name="Isagi Y."/>
            <person name="Lee S.L."/>
            <person name="Shimizu K.K."/>
        </authorList>
    </citation>
    <scope>NUCLEOTIDE SEQUENCE [LARGE SCALE GENOMIC DNA]</scope>
    <source>
        <strain evidence="1">214</strain>
    </source>
</reference>
<evidence type="ECO:0000313" key="1">
    <source>
        <dbReference type="EMBL" id="GKU93322.1"/>
    </source>
</evidence>
<keyword evidence="3" id="KW-1185">Reference proteome</keyword>
<gene>
    <name evidence="1" type="ORF">SLEP1_g6924</name>
    <name evidence="2" type="ORF">SLEP1_g6926</name>
</gene>
<proteinExistence type="predicted"/>
<comment type="caution">
    <text evidence="1">The sequence shown here is derived from an EMBL/GenBank/DDBJ whole genome shotgun (WGS) entry which is preliminary data.</text>
</comment>
<accession>A0AAV5HWS1</accession>
<name>A0AAV5HWS1_9ROSI</name>
<protein>
    <submittedName>
        <fullName evidence="1">Uncharacterized protein</fullName>
    </submittedName>
</protein>
<evidence type="ECO:0000313" key="3">
    <source>
        <dbReference type="Proteomes" id="UP001054252"/>
    </source>
</evidence>
<dbReference type="Proteomes" id="UP001054252">
    <property type="component" value="Unassembled WGS sequence"/>
</dbReference>
<dbReference type="EMBL" id="BPVZ01000007">
    <property type="protein sequence ID" value="GKU93322.1"/>
    <property type="molecule type" value="Genomic_DNA"/>
</dbReference>
<organism evidence="1 3">
    <name type="scientific">Rubroshorea leprosula</name>
    <dbReference type="NCBI Taxonomy" id="152421"/>
    <lineage>
        <taxon>Eukaryota</taxon>
        <taxon>Viridiplantae</taxon>
        <taxon>Streptophyta</taxon>
        <taxon>Embryophyta</taxon>
        <taxon>Tracheophyta</taxon>
        <taxon>Spermatophyta</taxon>
        <taxon>Magnoliopsida</taxon>
        <taxon>eudicotyledons</taxon>
        <taxon>Gunneridae</taxon>
        <taxon>Pentapetalae</taxon>
        <taxon>rosids</taxon>
        <taxon>malvids</taxon>
        <taxon>Malvales</taxon>
        <taxon>Dipterocarpaceae</taxon>
        <taxon>Rubroshorea</taxon>
    </lineage>
</organism>
<evidence type="ECO:0000313" key="2">
    <source>
        <dbReference type="EMBL" id="GKU93324.1"/>
    </source>
</evidence>
<sequence>MPAITSRNSSPFKKIVTFKSEWSGGTCRDLKQIPLLANKD</sequence>
<dbReference type="EMBL" id="BPVZ01000007">
    <property type="protein sequence ID" value="GKU93324.1"/>
    <property type="molecule type" value="Genomic_DNA"/>
</dbReference>